<dbReference type="GO" id="GO:0005737">
    <property type="term" value="C:cytoplasm"/>
    <property type="evidence" value="ECO:0007669"/>
    <property type="project" value="TreeGrafter"/>
</dbReference>
<evidence type="ECO:0000313" key="8">
    <source>
        <dbReference type="EMBL" id="QYZ78255.1"/>
    </source>
</evidence>
<dbReference type="SUPFAM" id="SSF52833">
    <property type="entry name" value="Thioredoxin-like"/>
    <property type="match status" value="1"/>
</dbReference>
<evidence type="ECO:0000256" key="3">
    <source>
        <dbReference type="ARBA" id="ARBA00023157"/>
    </source>
</evidence>
<keyword evidence="4 6" id="KW-0676">Redox-active center</keyword>
<dbReference type="Proteomes" id="UP000826709">
    <property type="component" value="Chromosome"/>
</dbReference>
<sequence length="92" mass="10503">MSRPVLTDFFATWCGPCKMQTPILEELKEKLGEQVEIRKVDVDQNMEAAMKYGIRVVPTLIIEKDGEVKEKLEGVTRADALEQLLKPLIEEE</sequence>
<dbReference type="Pfam" id="PF00085">
    <property type="entry name" value="Thioredoxin"/>
    <property type="match status" value="1"/>
</dbReference>
<dbReference type="PANTHER" id="PTHR45663">
    <property type="entry name" value="GEO12009P1"/>
    <property type="match status" value="1"/>
</dbReference>
<evidence type="ECO:0000256" key="6">
    <source>
        <dbReference type="PIRSR" id="PIRSR000077-4"/>
    </source>
</evidence>
<feature type="domain" description="Thioredoxin" evidence="7">
    <location>
        <begin position="1"/>
        <end position="90"/>
    </location>
</feature>
<dbReference type="KEGG" id="mfk:E2N92_01825"/>
<feature type="site" description="Contributes to redox potential value" evidence="5">
    <location>
        <position position="15"/>
    </location>
</feature>
<gene>
    <name evidence="8" type="primary">trxA</name>
    <name evidence="8" type="ORF">E2N92_01825</name>
</gene>
<keyword evidence="3 6" id="KW-1015">Disulfide bond</keyword>
<protein>
    <submittedName>
        <fullName evidence="8">Thioredoxin</fullName>
    </submittedName>
</protein>
<dbReference type="Gene3D" id="3.40.30.10">
    <property type="entry name" value="Glutaredoxin"/>
    <property type="match status" value="1"/>
</dbReference>
<dbReference type="PRINTS" id="PR00421">
    <property type="entry name" value="THIOREDOXIN"/>
</dbReference>
<dbReference type="FunFam" id="3.40.30.10:FF:000001">
    <property type="entry name" value="Thioredoxin"/>
    <property type="match status" value="1"/>
</dbReference>
<dbReference type="AlphaFoldDB" id="A0A8G1EES2"/>
<feature type="disulfide bond" description="Redox-active" evidence="6">
    <location>
        <begin position="14"/>
        <end position="17"/>
    </location>
</feature>
<dbReference type="InterPro" id="IPR036249">
    <property type="entry name" value="Thioredoxin-like_sf"/>
</dbReference>
<evidence type="ECO:0000256" key="2">
    <source>
        <dbReference type="ARBA" id="ARBA00022982"/>
    </source>
</evidence>
<accession>A0A8G1EES2</accession>
<keyword evidence="9" id="KW-1185">Reference proteome</keyword>
<evidence type="ECO:0000256" key="5">
    <source>
        <dbReference type="PIRSR" id="PIRSR000077-1"/>
    </source>
</evidence>
<feature type="active site" description="Nucleophile" evidence="5">
    <location>
        <position position="14"/>
    </location>
</feature>
<dbReference type="InterPro" id="IPR013766">
    <property type="entry name" value="Thioredoxin_domain"/>
</dbReference>
<reference evidence="8" key="2">
    <citation type="submission" date="2019-03" db="EMBL/GenBank/DDBJ databases">
        <authorList>
            <person name="Chen S.-C."/>
            <person name="Wu S.-Y."/>
            <person name="Lai M.-C."/>
        </authorList>
    </citation>
    <scope>NUCLEOTIDE SEQUENCE</scope>
    <source>
        <strain evidence="8">ML15</strain>
    </source>
</reference>
<dbReference type="RefSeq" id="WP_220682000.1">
    <property type="nucleotide sequence ID" value="NZ_CP037968.1"/>
</dbReference>
<evidence type="ECO:0000256" key="4">
    <source>
        <dbReference type="ARBA" id="ARBA00023284"/>
    </source>
</evidence>
<dbReference type="EMBL" id="CP037968">
    <property type="protein sequence ID" value="QYZ78255.1"/>
    <property type="molecule type" value="Genomic_DNA"/>
</dbReference>
<reference evidence="8" key="1">
    <citation type="journal article" date="2005" name="Int. J. Syst. Evol. Microbiol.">
        <title>Methanofollis formosanus sp. nov., isolated from a fish pond.</title>
        <authorList>
            <person name="Wu S.Y."/>
            <person name="Chen S.C."/>
            <person name="Lai M.C."/>
        </authorList>
    </citation>
    <scope>NUCLEOTIDE SEQUENCE</scope>
    <source>
        <strain evidence="8">ML15</strain>
    </source>
</reference>
<feature type="site" description="Contributes to redox potential value" evidence="5">
    <location>
        <position position="16"/>
    </location>
</feature>
<evidence type="ECO:0000259" key="7">
    <source>
        <dbReference type="PROSITE" id="PS51352"/>
    </source>
</evidence>
<dbReference type="NCBIfam" id="TIGR01068">
    <property type="entry name" value="thioredoxin"/>
    <property type="match status" value="1"/>
</dbReference>
<dbReference type="InterPro" id="IPR017937">
    <property type="entry name" value="Thioredoxin_CS"/>
</dbReference>
<dbReference type="InterPro" id="IPR005746">
    <property type="entry name" value="Thioredoxin"/>
</dbReference>
<proteinExistence type="predicted"/>
<dbReference type="GO" id="GO:0015035">
    <property type="term" value="F:protein-disulfide reductase activity"/>
    <property type="evidence" value="ECO:0007669"/>
    <property type="project" value="InterPro"/>
</dbReference>
<dbReference type="OrthoDB" id="35385at2157"/>
<dbReference type="PROSITE" id="PS51352">
    <property type="entry name" value="THIOREDOXIN_2"/>
    <property type="match status" value="1"/>
</dbReference>
<keyword evidence="1" id="KW-0813">Transport</keyword>
<dbReference type="PANTHER" id="PTHR45663:SF11">
    <property type="entry name" value="GEO12009P1"/>
    <property type="match status" value="1"/>
</dbReference>
<evidence type="ECO:0000256" key="1">
    <source>
        <dbReference type="ARBA" id="ARBA00022448"/>
    </source>
</evidence>
<evidence type="ECO:0000313" key="9">
    <source>
        <dbReference type="Proteomes" id="UP000826709"/>
    </source>
</evidence>
<organism evidence="8 9">
    <name type="scientific">Methanofollis formosanus</name>
    <dbReference type="NCBI Taxonomy" id="299308"/>
    <lineage>
        <taxon>Archaea</taxon>
        <taxon>Methanobacteriati</taxon>
        <taxon>Methanobacteriota</taxon>
        <taxon>Stenosarchaea group</taxon>
        <taxon>Methanomicrobia</taxon>
        <taxon>Methanomicrobiales</taxon>
        <taxon>Methanomicrobiaceae</taxon>
        <taxon>Methanofollis</taxon>
    </lineage>
</organism>
<feature type="site" description="Deprotonates C-terminal active site Cys" evidence="5">
    <location>
        <position position="8"/>
    </location>
</feature>
<name>A0A8G1EES2_9EURY</name>
<dbReference type="PROSITE" id="PS00194">
    <property type="entry name" value="THIOREDOXIN_1"/>
    <property type="match status" value="1"/>
</dbReference>
<dbReference type="CDD" id="cd02947">
    <property type="entry name" value="TRX_family"/>
    <property type="match status" value="1"/>
</dbReference>
<feature type="active site" description="Nucleophile" evidence="5">
    <location>
        <position position="17"/>
    </location>
</feature>
<dbReference type="PIRSF" id="PIRSF000077">
    <property type="entry name" value="Thioredoxin"/>
    <property type="match status" value="1"/>
</dbReference>
<keyword evidence="2" id="KW-0249">Electron transport</keyword>